<organism evidence="1">
    <name type="scientific">Symploca sp. SIO1C4</name>
    <dbReference type="NCBI Taxonomy" id="2607765"/>
    <lineage>
        <taxon>Bacteria</taxon>
        <taxon>Bacillati</taxon>
        <taxon>Cyanobacteriota</taxon>
        <taxon>Cyanophyceae</taxon>
        <taxon>Coleofasciculales</taxon>
        <taxon>Coleofasciculaceae</taxon>
        <taxon>Symploca</taxon>
    </lineage>
</organism>
<dbReference type="InterPro" id="IPR012334">
    <property type="entry name" value="Pectin_lyas_fold"/>
</dbReference>
<evidence type="ECO:0000313" key="1">
    <source>
        <dbReference type="EMBL" id="NER30335.1"/>
    </source>
</evidence>
<reference evidence="1" key="1">
    <citation type="submission" date="2019-11" db="EMBL/GenBank/DDBJ databases">
        <title>Genomic insights into an expanded diversity of filamentous marine cyanobacteria reveals the extraordinary biosynthetic potential of Moorea and Okeania.</title>
        <authorList>
            <person name="Ferreira Leao T."/>
            <person name="Wang M."/>
            <person name="Moss N."/>
            <person name="Da Silva R."/>
            <person name="Sanders J."/>
            <person name="Nurk S."/>
            <person name="Gurevich A."/>
            <person name="Humphrey G."/>
            <person name="Reher R."/>
            <person name="Zhu Q."/>
            <person name="Belda-Ferre P."/>
            <person name="Glukhov E."/>
            <person name="Rex R."/>
            <person name="Dorrestein P.C."/>
            <person name="Knight R."/>
            <person name="Pevzner P."/>
            <person name="Gerwick W.H."/>
            <person name="Gerwick L."/>
        </authorList>
    </citation>
    <scope>NUCLEOTIDE SEQUENCE</scope>
    <source>
        <strain evidence="1">SIO1C4</strain>
    </source>
</reference>
<sequence>SSIRAATFSAGSGGNIIINASESILVDGSGGFSRLSTESFSEGKAGNLQIMTGRLIINNGGQLTSTTRSSGEGGSLLVNASEIVKISGQSSTDTAPSGLFAATRGVGSGGLIKVNTSSLVVEDGAQISVSSTGEGAAGNLEVNTNNLRLENQGTLSAETSSGEGNITIQAEDIFLRRNSTITTNATGLANGGNISIDTDLIVAAPEENNDLVANAVQGSGGQITLTAQGIIGLELRTIEDLERLLGTNNPNNLDPNLLTSNDITAFSQFNPEIDQGSVILQTPEVDPSQGLVVLPNEIRDPSELIATTCPADEGNYFAVIGRGGLPEDPRQPLISDMIWLDTRDFSEISDNLLSDIGQTAASKPPKKIVEATGWVVNEDNEVVLVAPLPGAAPQDWWYQGTGCSSF</sequence>
<dbReference type="SUPFAM" id="SSF51126">
    <property type="entry name" value="Pectin lyase-like"/>
    <property type="match status" value="1"/>
</dbReference>
<dbReference type="InterPro" id="IPR011050">
    <property type="entry name" value="Pectin_lyase_fold/virulence"/>
</dbReference>
<gene>
    <name evidence="1" type="ORF">F6J89_22590</name>
</gene>
<feature type="non-terminal residue" evidence="1">
    <location>
        <position position="1"/>
    </location>
</feature>
<dbReference type="AlphaFoldDB" id="A0A6B3NHL1"/>
<accession>A0A6B3NHL1</accession>
<name>A0A6B3NHL1_9CYAN</name>
<dbReference type="Gene3D" id="2.160.20.10">
    <property type="entry name" value="Single-stranded right-handed beta-helix, Pectin lyase-like"/>
    <property type="match status" value="1"/>
</dbReference>
<protein>
    <submittedName>
        <fullName evidence="1">S-layer family protein</fullName>
    </submittedName>
</protein>
<comment type="caution">
    <text evidence="1">The sequence shown here is derived from an EMBL/GenBank/DDBJ whole genome shotgun (WGS) entry which is preliminary data.</text>
</comment>
<dbReference type="EMBL" id="JAAHFQ010000532">
    <property type="protein sequence ID" value="NER30335.1"/>
    <property type="molecule type" value="Genomic_DNA"/>
</dbReference>
<proteinExistence type="predicted"/>